<dbReference type="Proteomes" id="UP001529510">
    <property type="component" value="Unassembled WGS sequence"/>
</dbReference>
<protein>
    <recommendedName>
        <fullName evidence="3">Immunoglobulin I-set domain-containing protein</fullName>
    </recommendedName>
</protein>
<name>A0ABD0NJG8_CIRMR</name>
<evidence type="ECO:0000313" key="1">
    <source>
        <dbReference type="EMBL" id="KAL0161281.1"/>
    </source>
</evidence>
<dbReference type="InterPro" id="IPR036179">
    <property type="entry name" value="Ig-like_dom_sf"/>
</dbReference>
<accession>A0ABD0NJG8</accession>
<dbReference type="EMBL" id="JAMKFB020000022">
    <property type="protein sequence ID" value="KAL0161281.1"/>
    <property type="molecule type" value="Genomic_DNA"/>
</dbReference>
<dbReference type="SUPFAM" id="SSF48726">
    <property type="entry name" value="Immunoglobulin"/>
    <property type="match status" value="1"/>
</dbReference>
<dbReference type="PANTHER" id="PTHR21063:SF4">
    <property type="entry name" value="CD48 ANTIGEN-RELATED"/>
    <property type="match status" value="1"/>
</dbReference>
<reference evidence="1 2" key="1">
    <citation type="submission" date="2024-05" db="EMBL/GenBank/DDBJ databases">
        <title>Genome sequencing and assembly of Indian major carp, Cirrhinus mrigala (Hamilton, 1822).</title>
        <authorList>
            <person name="Mohindra V."/>
            <person name="Chowdhury L.M."/>
            <person name="Lal K."/>
            <person name="Jena J.K."/>
        </authorList>
    </citation>
    <scope>NUCLEOTIDE SEQUENCE [LARGE SCALE GENOMIC DNA]</scope>
    <source>
        <strain evidence="1">CM1030</strain>
        <tissue evidence="1">Blood</tissue>
    </source>
</reference>
<feature type="non-terminal residue" evidence="1">
    <location>
        <position position="1"/>
    </location>
</feature>
<organism evidence="1 2">
    <name type="scientific">Cirrhinus mrigala</name>
    <name type="common">Mrigala</name>
    <dbReference type="NCBI Taxonomy" id="683832"/>
    <lineage>
        <taxon>Eukaryota</taxon>
        <taxon>Metazoa</taxon>
        <taxon>Chordata</taxon>
        <taxon>Craniata</taxon>
        <taxon>Vertebrata</taxon>
        <taxon>Euteleostomi</taxon>
        <taxon>Actinopterygii</taxon>
        <taxon>Neopterygii</taxon>
        <taxon>Teleostei</taxon>
        <taxon>Ostariophysi</taxon>
        <taxon>Cypriniformes</taxon>
        <taxon>Cyprinidae</taxon>
        <taxon>Labeoninae</taxon>
        <taxon>Labeonini</taxon>
        <taxon>Cirrhinus</taxon>
    </lineage>
</organism>
<dbReference type="AlphaFoldDB" id="A0ABD0NJG8"/>
<dbReference type="Gene3D" id="2.60.40.2710">
    <property type="match status" value="1"/>
</dbReference>
<comment type="caution">
    <text evidence="1">The sequence shown here is derived from an EMBL/GenBank/DDBJ whole genome shotgun (WGS) entry which is preliminary data.</text>
</comment>
<sequence>VQCNEETERFRDRLKLDHQTGSLTITNIKNTDSGEYKLKIISISERESEKIFNVSII</sequence>
<proteinExistence type="predicted"/>
<dbReference type="PANTHER" id="PTHR21063">
    <property type="entry name" value="LFA-3"/>
    <property type="match status" value="1"/>
</dbReference>
<gene>
    <name evidence="1" type="ORF">M9458_045006</name>
</gene>
<feature type="non-terminal residue" evidence="1">
    <location>
        <position position="57"/>
    </location>
</feature>
<keyword evidence="2" id="KW-1185">Reference proteome</keyword>
<evidence type="ECO:0000313" key="2">
    <source>
        <dbReference type="Proteomes" id="UP001529510"/>
    </source>
</evidence>
<evidence type="ECO:0008006" key="3">
    <source>
        <dbReference type="Google" id="ProtNLM"/>
    </source>
</evidence>